<keyword evidence="6 7" id="KW-0472">Membrane</keyword>
<feature type="transmembrane region" description="Helical" evidence="7">
    <location>
        <begin position="21"/>
        <end position="42"/>
    </location>
</feature>
<feature type="transmembrane region" description="Helical" evidence="7">
    <location>
        <begin position="349"/>
        <end position="370"/>
    </location>
</feature>
<name>A0ABY5R807_9MOLU</name>
<evidence type="ECO:0000256" key="5">
    <source>
        <dbReference type="ARBA" id="ARBA00022989"/>
    </source>
</evidence>
<evidence type="ECO:0000256" key="6">
    <source>
        <dbReference type="ARBA" id="ARBA00023136"/>
    </source>
</evidence>
<feature type="transmembrane region" description="Helical" evidence="7">
    <location>
        <begin position="54"/>
        <end position="77"/>
    </location>
</feature>
<evidence type="ECO:0000256" key="2">
    <source>
        <dbReference type="ARBA" id="ARBA00005697"/>
    </source>
</evidence>
<evidence type="ECO:0000313" key="8">
    <source>
        <dbReference type="EMBL" id="UVD81618.1"/>
    </source>
</evidence>
<protein>
    <submittedName>
        <fullName evidence="8">NCS2 family permease</fullName>
    </submittedName>
</protein>
<keyword evidence="9" id="KW-1185">Reference proteome</keyword>
<feature type="transmembrane region" description="Helical" evidence="7">
    <location>
        <begin position="413"/>
        <end position="431"/>
    </location>
</feature>
<keyword evidence="4 7" id="KW-0812">Transmembrane</keyword>
<dbReference type="PANTHER" id="PTHR43337:SF1">
    <property type="entry name" value="XANTHINE_URACIL PERMEASE C887.17-RELATED"/>
    <property type="match status" value="1"/>
</dbReference>
<dbReference type="EMBL" id="CP102734">
    <property type="protein sequence ID" value="UVD81618.1"/>
    <property type="molecule type" value="Genomic_DNA"/>
</dbReference>
<feature type="transmembrane region" description="Helical" evidence="7">
    <location>
        <begin position="437"/>
        <end position="457"/>
    </location>
</feature>
<comment type="similarity">
    <text evidence="2">Belongs to the nucleobase:cation symporter-2 (NCS2) (TC 2.A.40) family. Azg-like subfamily.</text>
</comment>
<keyword evidence="3" id="KW-0813">Transport</keyword>
<feature type="transmembrane region" description="Helical" evidence="7">
    <location>
        <begin position="478"/>
        <end position="497"/>
    </location>
</feature>
<evidence type="ECO:0000256" key="4">
    <source>
        <dbReference type="ARBA" id="ARBA00022692"/>
    </source>
</evidence>
<feature type="transmembrane region" description="Helical" evidence="7">
    <location>
        <begin position="141"/>
        <end position="163"/>
    </location>
</feature>
<gene>
    <name evidence="8" type="ORF">NV226_02745</name>
</gene>
<feature type="transmembrane region" description="Helical" evidence="7">
    <location>
        <begin position="202"/>
        <end position="220"/>
    </location>
</feature>
<keyword evidence="5 7" id="KW-1133">Transmembrane helix</keyword>
<dbReference type="Proteomes" id="UP001059252">
    <property type="component" value="Chromosome"/>
</dbReference>
<comment type="subcellular location">
    <subcellularLocation>
        <location evidence="1">Endomembrane system</location>
        <topology evidence="1">Multi-pass membrane protein</topology>
    </subcellularLocation>
</comment>
<feature type="transmembrane region" description="Helical" evidence="7">
    <location>
        <begin position="89"/>
        <end position="121"/>
    </location>
</feature>
<dbReference type="InterPro" id="IPR045018">
    <property type="entry name" value="Azg-like"/>
</dbReference>
<dbReference type="InterPro" id="IPR006043">
    <property type="entry name" value="NCS2"/>
</dbReference>
<feature type="transmembrane region" description="Helical" evidence="7">
    <location>
        <begin position="273"/>
        <end position="296"/>
    </location>
</feature>
<evidence type="ECO:0000256" key="1">
    <source>
        <dbReference type="ARBA" id="ARBA00004127"/>
    </source>
</evidence>
<organism evidence="8 9">
    <name type="scientific">Mycoplasma iguanae</name>
    <dbReference type="NCBI Taxonomy" id="292461"/>
    <lineage>
        <taxon>Bacteria</taxon>
        <taxon>Bacillati</taxon>
        <taxon>Mycoplasmatota</taxon>
        <taxon>Mollicutes</taxon>
        <taxon>Mycoplasmataceae</taxon>
        <taxon>Mycoplasma</taxon>
    </lineage>
</organism>
<feature type="transmembrane region" description="Helical" evidence="7">
    <location>
        <begin position="382"/>
        <end position="401"/>
    </location>
</feature>
<feature type="transmembrane region" description="Helical" evidence="7">
    <location>
        <begin position="175"/>
        <end position="196"/>
    </location>
</feature>
<dbReference type="PANTHER" id="PTHR43337">
    <property type="entry name" value="XANTHINE/URACIL PERMEASE C887.17-RELATED"/>
    <property type="match status" value="1"/>
</dbReference>
<sequence length="508" mass="56340">MRWLSNYFQFEVNKTTWSKEIIGGLSTFLAMIYILSVNPAILSSSWNVDEGSKYIGALFLGTALSSFIGTILIGFFAKAPLAMAPGMGLNAFFAFSVAKGFGLGFDGALIAVFFSGILYFIVTTTPLRQWIINVFPKNFKIAISVLIGLFIGYIGLQDAGLITSSPATLTQIGDLSNPIVIIGFLSLIIFLILYYLKVPGSILIGILISFMMLLITWLVTKNNNYTGTLSSHEQYLVALRNNFQIQSYGDMTQFGELIKHSWSNVGNVFKNPLFYISILTFFYFDFFDSAATFVLVSRLLNKSENENKKFFKKANITDGVATIFGSVLLSSSVTTYVESTVGIKSGAKTGFASIITALMFLVSIAFYPILKPFFAIYNPVTQTSISPITGPILVLIGILIMNELRNFDWSIKLDLPVLITIILFGVLGFSISKGIAFGSIIYFFMHKVVYALLFVFSNKKEEWKNSSKKELFLQLIKYELNWSMLTLTILSVAYLIVESLIHNGVIAA</sequence>
<evidence type="ECO:0000256" key="7">
    <source>
        <dbReference type="SAM" id="Phobius"/>
    </source>
</evidence>
<proteinExistence type="inferred from homology"/>
<evidence type="ECO:0000256" key="3">
    <source>
        <dbReference type="ARBA" id="ARBA00022448"/>
    </source>
</evidence>
<dbReference type="RefSeq" id="WP_258210792.1">
    <property type="nucleotide sequence ID" value="NZ_CP102734.1"/>
</dbReference>
<reference evidence="8" key="1">
    <citation type="submission" date="2022-08" db="EMBL/GenBank/DDBJ databases">
        <title>Complete genome of Mycoplasma iguanae type strain 2327.</title>
        <authorList>
            <person name="Spergser J."/>
        </authorList>
    </citation>
    <scope>NUCLEOTIDE SEQUENCE</scope>
    <source>
        <strain evidence="8">2327</strain>
    </source>
</reference>
<evidence type="ECO:0000313" key="9">
    <source>
        <dbReference type="Proteomes" id="UP001059252"/>
    </source>
</evidence>
<dbReference type="Pfam" id="PF00860">
    <property type="entry name" value="Xan_ur_permease"/>
    <property type="match status" value="1"/>
</dbReference>
<accession>A0ABY5R807</accession>